<dbReference type="OrthoDB" id="3747467at2759"/>
<reference evidence="1 2" key="1">
    <citation type="submission" date="2017-10" db="EMBL/GenBank/DDBJ databases">
        <title>Comparative genomics in systemic dimorphic fungi from Ajellomycetaceae.</title>
        <authorList>
            <person name="Munoz J.F."/>
            <person name="Mcewen J.G."/>
            <person name="Clay O.K."/>
            <person name="Cuomo C.A."/>
        </authorList>
    </citation>
    <scope>NUCLEOTIDE SEQUENCE [LARGE SCALE GENOMIC DNA]</scope>
    <source>
        <strain evidence="1 2">UAMH5409</strain>
    </source>
</reference>
<evidence type="ECO:0000313" key="2">
    <source>
        <dbReference type="Proteomes" id="UP000223968"/>
    </source>
</evidence>
<name>A0A2B7Y4P1_9EURO</name>
<proteinExistence type="predicted"/>
<dbReference type="AlphaFoldDB" id="A0A2B7Y4P1"/>
<evidence type="ECO:0000313" key="1">
    <source>
        <dbReference type="EMBL" id="PGH15818.1"/>
    </source>
</evidence>
<dbReference type="Proteomes" id="UP000223968">
    <property type="component" value="Unassembled WGS sequence"/>
</dbReference>
<sequence>MAELFVAIYQPVNQTLGTYHWALYLKKTVPTKEHYIFQIIGEPCKFQYDERAADPESSAHHIENIPIAEIDHIDHFREIVRGQKIENEMYNWGCQLWVYDVLESLVDDGLLIDYDHAEAKLKLDTLYGNQVEDNYDF</sequence>
<comment type="caution">
    <text evidence="1">The sequence shown here is derived from an EMBL/GenBank/DDBJ whole genome shotgun (WGS) entry which is preliminary data.</text>
</comment>
<dbReference type="EMBL" id="PDNB01000022">
    <property type="protein sequence ID" value="PGH15818.1"/>
    <property type="molecule type" value="Genomic_DNA"/>
</dbReference>
<organism evidence="1 2">
    <name type="scientific">Helicocarpus griseus UAMH5409</name>
    <dbReference type="NCBI Taxonomy" id="1447875"/>
    <lineage>
        <taxon>Eukaryota</taxon>
        <taxon>Fungi</taxon>
        <taxon>Dikarya</taxon>
        <taxon>Ascomycota</taxon>
        <taxon>Pezizomycotina</taxon>
        <taxon>Eurotiomycetes</taxon>
        <taxon>Eurotiomycetidae</taxon>
        <taxon>Onygenales</taxon>
        <taxon>Ajellomycetaceae</taxon>
        <taxon>Helicocarpus</taxon>
    </lineage>
</organism>
<gene>
    <name evidence="1" type="ORF">AJ79_02199</name>
</gene>
<keyword evidence="2" id="KW-1185">Reference proteome</keyword>
<dbReference type="Pfam" id="PF20174">
    <property type="entry name" value="DUF6540"/>
    <property type="match status" value="1"/>
</dbReference>
<accession>A0A2B7Y4P1</accession>
<protein>
    <submittedName>
        <fullName evidence="1">Uncharacterized protein</fullName>
    </submittedName>
</protein>
<dbReference type="InterPro" id="IPR046670">
    <property type="entry name" value="DUF6540"/>
</dbReference>